<feature type="region of interest" description="Disordered" evidence="1">
    <location>
        <begin position="1"/>
        <end position="24"/>
    </location>
</feature>
<comment type="caution">
    <text evidence="2">The sequence shown here is derived from an EMBL/GenBank/DDBJ whole genome shotgun (WGS) entry which is preliminary data.</text>
</comment>
<dbReference type="AlphaFoldDB" id="A0AAV4AWP5"/>
<evidence type="ECO:0000256" key="1">
    <source>
        <dbReference type="SAM" id="MobiDB-lite"/>
    </source>
</evidence>
<gene>
    <name evidence="2" type="ORF">PoB_003797700</name>
</gene>
<evidence type="ECO:0000313" key="3">
    <source>
        <dbReference type="Proteomes" id="UP000735302"/>
    </source>
</evidence>
<dbReference type="Proteomes" id="UP000735302">
    <property type="component" value="Unassembled WGS sequence"/>
</dbReference>
<name>A0AAV4AWP5_9GAST</name>
<organism evidence="2 3">
    <name type="scientific">Plakobranchus ocellatus</name>
    <dbReference type="NCBI Taxonomy" id="259542"/>
    <lineage>
        <taxon>Eukaryota</taxon>
        <taxon>Metazoa</taxon>
        <taxon>Spiralia</taxon>
        <taxon>Lophotrochozoa</taxon>
        <taxon>Mollusca</taxon>
        <taxon>Gastropoda</taxon>
        <taxon>Heterobranchia</taxon>
        <taxon>Euthyneura</taxon>
        <taxon>Panpulmonata</taxon>
        <taxon>Sacoglossa</taxon>
        <taxon>Placobranchoidea</taxon>
        <taxon>Plakobranchidae</taxon>
        <taxon>Plakobranchus</taxon>
    </lineage>
</organism>
<protein>
    <submittedName>
        <fullName evidence="2">Uncharacterized protein</fullName>
    </submittedName>
</protein>
<sequence>MGKGRGRRRRGRRKRRRRRRRMRRRRRRRRWWRRRKRVEEEEEEERIGLVWFGLEARASVAELEPATEWSLQISGRTC</sequence>
<accession>A0AAV4AWP5</accession>
<dbReference type="EMBL" id="BLXT01004318">
    <property type="protein sequence ID" value="GFO11472.1"/>
    <property type="molecule type" value="Genomic_DNA"/>
</dbReference>
<evidence type="ECO:0000313" key="2">
    <source>
        <dbReference type="EMBL" id="GFO11472.1"/>
    </source>
</evidence>
<proteinExistence type="predicted"/>
<keyword evidence="3" id="KW-1185">Reference proteome</keyword>
<reference evidence="2 3" key="1">
    <citation type="journal article" date="2021" name="Elife">
        <title>Chloroplast acquisition without the gene transfer in kleptoplastic sea slugs, Plakobranchus ocellatus.</title>
        <authorList>
            <person name="Maeda T."/>
            <person name="Takahashi S."/>
            <person name="Yoshida T."/>
            <person name="Shimamura S."/>
            <person name="Takaki Y."/>
            <person name="Nagai Y."/>
            <person name="Toyoda A."/>
            <person name="Suzuki Y."/>
            <person name="Arimoto A."/>
            <person name="Ishii H."/>
            <person name="Satoh N."/>
            <person name="Nishiyama T."/>
            <person name="Hasebe M."/>
            <person name="Maruyama T."/>
            <person name="Minagawa J."/>
            <person name="Obokata J."/>
            <person name="Shigenobu S."/>
        </authorList>
    </citation>
    <scope>NUCLEOTIDE SEQUENCE [LARGE SCALE GENOMIC DNA]</scope>
</reference>